<evidence type="ECO:0000313" key="10">
    <source>
        <dbReference type="EMBL" id="ABR54027.1"/>
    </source>
</evidence>
<feature type="binding site" evidence="9">
    <location>
        <position position="162"/>
    </location>
    <ligand>
        <name>Mn(2+)</name>
        <dbReference type="ChEBI" id="CHEBI:29035"/>
    </ligand>
</feature>
<evidence type="ECO:0000256" key="6">
    <source>
        <dbReference type="ARBA" id="ARBA00023118"/>
    </source>
</evidence>
<evidence type="ECO:0000256" key="1">
    <source>
        <dbReference type="ARBA" id="ARBA00022722"/>
    </source>
</evidence>
<dbReference type="Gene3D" id="1.20.120.920">
    <property type="entry name" value="CRISPR-associated endonuclease Cas1, C-terminal domain"/>
    <property type="match status" value="1"/>
</dbReference>
<dbReference type="Proteomes" id="UP000001107">
    <property type="component" value="Chromosome"/>
</dbReference>
<dbReference type="AlphaFoldDB" id="A6UNF5"/>
<comment type="similarity">
    <text evidence="9">Belongs to the CRISPR-associated endonuclease Cas1 family.</text>
</comment>
<protein>
    <recommendedName>
        <fullName evidence="9">CRISPR-associated endonuclease Cas1</fullName>
        <ecNumber evidence="9">3.1.-.-</ecNumber>
    </recommendedName>
</protein>
<keyword evidence="8 9" id="KW-0464">Manganese</keyword>
<keyword evidence="3 9" id="KW-0255">Endonuclease</keyword>
<keyword evidence="2 9" id="KW-0479">Metal-binding</keyword>
<organism evidence="10 11">
    <name type="scientific">Methanococcus vannielii (strain ATCC 35089 / DSM 1224 / JCM 13029 / OCM 148 / SB)</name>
    <dbReference type="NCBI Taxonomy" id="406327"/>
    <lineage>
        <taxon>Archaea</taxon>
        <taxon>Methanobacteriati</taxon>
        <taxon>Methanobacteriota</taxon>
        <taxon>Methanomada group</taxon>
        <taxon>Methanococci</taxon>
        <taxon>Methanococcales</taxon>
        <taxon>Methanococcaceae</taxon>
        <taxon>Methanococcus</taxon>
    </lineage>
</organism>
<dbReference type="NCBIfam" id="TIGR00287">
    <property type="entry name" value="cas1"/>
    <property type="match status" value="1"/>
</dbReference>
<dbReference type="PANTHER" id="PTHR34353">
    <property type="entry name" value="CRISPR-ASSOCIATED ENDONUCLEASE CAS1 1"/>
    <property type="match status" value="1"/>
</dbReference>
<gene>
    <name evidence="9" type="primary">cas1</name>
    <name evidence="10" type="ordered locus">Mevan_0114</name>
</gene>
<dbReference type="OrthoDB" id="2216at2157"/>
<dbReference type="GO" id="GO:0051607">
    <property type="term" value="P:defense response to virus"/>
    <property type="evidence" value="ECO:0007669"/>
    <property type="project" value="UniProtKB-UniRule"/>
</dbReference>
<dbReference type="HOGENOM" id="CLU_052779_0_1_2"/>
<evidence type="ECO:0000256" key="4">
    <source>
        <dbReference type="ARBA" id="ARBA00022801"/>
    </source>
</evidence>
<dbReference type="Gene3D" id="3.100.10.20">
    <property type="entry name" value="CRISPR-associated endonuclease Cas1, N-terminal domain"/>
    <property type="match status" value="1"/>
</dbReference>
<dbReference type="GO" id="GO:0016787">
    <property type="term" value="F:hydrolase activity"/>
    <property type="evidence" value="ECO:0007669"/>
    <property type="project" value="UniProtKB-KW"/>
</dbReference>
<keyword evidence="5 9" id="KW-0460">Magnesium</keyword>
<dbReference type="Pfam" id="PF01867">
    <property type="entry name" value="Cas_Cas1"/>
    <property type="match status" value="1"/>
</dbReference>
<sequence length="322" mass="37011">MKCVVNKYGSKISKSGNRIVIESKDGVFESSIENIEQVLICAPSSITTEFLELSVKNNVDVVLLNKYGKPVGRFFGNGIEKTALKRKQLKLTENWAGISIIKEFLSEKIENQIEHLNNISKENISEGSLSKSISKINKSKNMLLEIKGENIAEIRDQIQGLEGSVSKIYFRVLSKSLPKKYQFNGRSRKPAKDYFNCMLNYGYGMLYSEIEKICIISGIDPTIGILHTDGQNRKSFVFDYIEKYRNIIDKIVYESFLNETIKENFFKEVERGYLLDEEGRKHIISKFNGYLNMKVKKYGKTYTMADVMQKDAYKLSERILRS</sequence>
<dbReference type="HAMAP" id="MF_01470">
    <property type="entry name" value="Cas1"/>
    <property type="match status" value="1"/>
</dbReference>
<evidence type="ECO:0000256" key="8">
    <source>
        <dbReference type="ARBA" id="ARBA00023211"/>
    </source>
</evidence>
<dbReference type="STRING" id="406327.Mevan_0114"/>
<comment type="function">
    <text evidence="9">CRISPR (clustered regularly interspaced short palindromic repeat), is an adaptive immune system that provides protection against mobile genetic elements (viruses, transposable elements and conjugative plasmids). CRISPR clusters contain spacers, sequences complementary to antecedent mobile elements, and target invading nucleic acids. CRISPR clusters are transcribed and processed into CRISPR RNA (crRNA). Acts as a dsDNA endonuclease. Involved in the integration of spacer DNA into the CRISPR cassette.</text>
</comment>
<dbReference type="EC" id="3.1.-.-" evidence="9"/>
<dbReference type="InterPro" id="IPR002729">
    <property type="entry name" value="CRISPR-assoc_Cas1"/>
</dbReference>
<evidence type="ECO:0000256" key="3">
    <source>
        <dbReference type="ARBA" id="ARBA00022759"/>
    </source>
</evidence>
<dbReference type="PANTHER" id="PTHR34353:SF2">
    <property type="entry name" value="CRISPR-ASSOCIATED ENDONUCLEASE CAS1 1"/>
    <property type="match status" value="1"/>
</dbReference>
<evidence type="ECO:0000256" key="5">
    <source>
        <dbReference type="ARBA" id="ARBA00022842"/>
    </source>
</evidence>
<comment type="cofactor">
    <cofactor evidence="9">
        <name>Mg(2+)</name>
        <dbReference type="ChEBI" id="CHEBI:18420"/>
    </cofactor>
    <cofactor evidence="9">
        <name>Mn(2+)</name>
        <dbReference type="ChEBI" id="CHEBI:29035"/>
    </cofactor>
</comment>
<evidence type="ECO:0000256" key="2">
    <source>
        <dbReference type="ARBA" id="ARBA00022723"/>
    </source>
</evidence>
<evidence type="ECO:0000313" key="11">
    <source>
        <dbReference type="Proteomes" id="UP000001107"/>
    </source>
</evidence>
<dbReference type="GeneID" id="5324697"/>
<comment type="subunit">
    <text evidence="9">Homodimer, forms a heterotetramer with a Cas2 homodimer.</text>
</comment>
<dbReference type="KEGG" id="mvn:Mevan_0114"/>
<dbReference type="CDD" id="cd09634">
    <property type="entry name" value="Cas1_I-II-III"/>
    <property type="match status" value="1"/>
</dbReference>
<accession>A6UNF5</accession>
<dbReference type="InterPro" id="IPR050646">
    <property type="entry name" value="Cas1"/>
</dbReference>
<keyword evidence="1 9" id="KW-0540">Nuclease</keyword>
<dbReference type="GO" id="GO:0046872">
    <property type="term" value="F:metal ion binding"/>
    <property type="evidence" value="ECO:0007669"/>
    <property type="project" value="UniProtKB-UniRule"/>
</dbReference>
<dbReference type="EMBL" id="CP000742">
    <property type="protein sequence ID" value="ABR54027.1"/>
    <property type="molecule type" value="Genomic_DNA"/>
</dbReference>
<keyword evidence="4 9" id="KW-0378">Hydrolase</keyword>
<keyword evidence="7 9" id="KW-0238">DNA-binding</keyword>
<reference evidence="10" key="1">
    <citation type="submission" date="2007-06" db="EMBL/GenBank/DDBJ databases">
        <title>Complete sequence of Methanococcus vannielii SB.</title>
        <authorList>
            <consortium name="US DOE Joint Genome Institute"/>
            <person name="Copeland A."/>
            <person name="Lucas S."/>
            <person name="Lapidus A."/>
            <person name="Barry K."/>
            <person name="Glavina del Rio T."/>
            <person name="Dalin E."/>
            <person name="Tice H."/>
            <person name="Pitluck S."/>
            <person name="Chain P."/>
            <person name="Malfatti S."/>
            <person name="Shin M."/>
            <person name="Vergez L."/>
            <person name="Schmutz J."/>
            <person name="Larimer F."/>
            <person name="Land M."/>
            <person name="Hauser L."/>
            <person name="Kyrpides N."/>
            <person name="Anderson I."/>
            <person name="Sieprawska-Lupa M."/>
            <person name="Whitman W.B."/>
            <person name="Richardson P."/>
        </authorList>
    </citation>
    <scope>NUCLEOTIDE SEQUENCE [LARGE SCALE GENOMIC DNA]</scope>
    <source>
        <strain evidence="10">SB</strain>
    </source>
</reference>
<dbReference type="RefSeq" id="WP_011971931.1">
    <property type="nucleotide sequence ID" value="NC_009634.1"/>
</dbReference>
<evidence type="ECO:0000256" key="9">
    <source>
        <dbReference type="HAMAP-Rule" id="MF_01470"/>
    </source>
</evidence>
<dbReference type="GO" id="GO:0004519">
    <property type="term" value="F:endonuclease activity"/>
    <property type="evidence" value="ECO:0007669"/>
    <property type="project" value="UniProtKB-UniRule"/>
</dbReference>
<proteinExistence type="inferred from homology"/>
<name>A6UNF5_METVS</name>
<evidence type="ECO:0000256" key="7">
    <source>
        <dbReference type="ARBA" id="ARBA00023125"/>
    </source>
</evidence>
<keyword evidence="11" id="KW-1185">Reference proteome</keyword>
<dbReference type="GO" id="GO:0003677">
    <property type="term" value="F:DNA binding"/>
    <property type="evidence" value="ECO:0007669"/>
    <property type="project" value="UniProtKB-KW"/>
</dbReference>
<feature type="binding site" evidence="9">
    <location>
        <position position="242"/>
    </location>
    <ligand>
        <name>Mn(2+)</name>
        <dbReference type="ChEBI" id="CHEBI:29035"/>
    </ligand>
</feature>
<keyword evidence="6 9" id="KW-0051">Antiviral defense</keyword>
<dbReference type="GO" id="GO:0043571">
    <property type="term" value="P:maintenance of CRISPR repeat elements"/>
    <property type="evidence" value="ECO:0007669"/>
    <property type="project" value="UniProtKB-UniRule"/>
</dbReference>
<feature type="binding site" evidence="9">
    <location>
        <position position="227"/>
    </location>
    <ligand>
        <name>Mn(2+)</name>
        <dbReference type="ChEBI" id="CHEBI:29035"/>
    </ligand>
</feature>
<dbReference type="InterPro" id="IPR042206">
    <property type="entry name" value="CRISPR-assoc_Cas1_C"/>
</dbReference>
<dbReference type="eggNOG" id="arCOG01452">
    <property type="taxonomic scope" value="Archaea"/>
</dbReference>
<dbReference type="InterPro" id="IPR042211">
    <property type="entry name" value="CRISPR-assoc_Cas1_N"/>
</dbReference>